<comment type="caution">
    <text evidence="2">The sequence shown here is derived from an EMBL/GenBank/DDBJ whole genome shotgun (WGS) entry which is preliminary data.</text>
</comment>
<organism evidence="2 3">
    <name type="scientific">Kytococcus schroeteri</name>
    <dbReference type="NCBI Taxonomy" id="138300"/>
    <lineage>
        <taxon>Bacteria</taxon>
        <taxon>Bacillati</taxon>
        <taxon>Actinomycetota</taxon>
        <taxon>Actinomycetes</taxon>
        <taxon>Micrococcales</taxon>
        <taxon>Kytococcaceae</taxon>
        <taxon>Kytococcus</taxon>
    </lineage>
</organism>
<gene>
    <name evidence="2" type="ORF">CYJ76_11780</name>
</gene>
<dbReference type="OrthoDB" id="4812256at2"/>
<feature type="non-terminal residue" evidence="2">
    <location>
        <position position="110"/>
    </location>
</feature>
<dbReference type="RefSeq" id="WP_144043113.1">
    <property type="nucleotide sequence ID" value="NZ_PKIZ01000116.1"/>
</dbReference>
<feature type="region of interest" description="Disordered" evidence="1">
    <location>
        <begin position="1"/>
        <end position="39"/>
    </location>
</feature>
<dbReference type="Proteomes" id="UP000234206">
    <property type="component" value="Unassembled WGS sequence"/>
</dbReference>
<proteinExistence type="predicted"/>
<keyword evidence="3" id="KW-1185">Reference proteome</keyword>
<reference evidence="2 3" key="1">
    <citation type="submission" date="2017-12" db="EMBL/GenBank/DDBJ databases">
        <title>Phylogenetic diversity of female urinary microbiome.</title>
        <authorList>
            <person name="Thomas-White K."/>
            <person name="Wolfe A.J."/>
        </authorList>
    </citation>
    <scope>NUCLEOTIDE SEQUENCE [LARGE SCALE GENOMIC DNA]</scope>
    <source>
        <strain evidence="2 3">UMB1298</strain>
    </source>
</reference>
<name>A0A2I1P7T8_9MICO</name>
<feature type="non-terminal residue" evidence="2">
    <location>
        <position position="1"/>
    </location>
</feature>
<accession>A0A2I1P7T8</accession>
<evidence type="ECO:0000256" key="1">
    <source>
        <dbReference type="SAM" id="MobiDB-lite"/>
    </source>
</evidence>
<dbReference type="AlphaFoldDB" id="A0A2I1P7T8"/>
<sequence length="110" mass="12030">GVAEGAEQVRKEIEAVSQQEEQDGQSRPAPGATADGAPTTLAEAWDLETNLLLEEFSAMDNAELVVPLNVRMTATEAVSLRKDNQEFSLRARRPIPLEPKPYAKRGTAFH</sequence>
<feature type="compositionally biased region" description="Low complexity" evidence="1">
    <location>
        <begin position="28"/>
        <end position="39"/>
    </location>
</feature>
<protein>
    <submittedName>
        <fullName evidence="2">Uncharacterized protein</fullName>
    </submittedName>
</protein>
<dbReference type="EMBL" id="PKIZ01000116">
    <property type="protein sequence ID" value="PKZ40693.1"/>
    <property type="molecule type" value="Genomic_DNA"/>
</dbReference>
<evidence type="ECO:0000313" key="2">
    <source>
        <dbReference type="EMBL" id="PKZ40693.1"/>
    </source>
</evidence>
<feature type="region of interest" description="Disordered" evidence="1">
    <location>
        <begin position="91"/>
        <end position="110"/>
    </location>
</feature>
<evidence type="ECO:0000313" key="3">
    <source>
        <dbReference type="Proteomes" id="UP000234206"/>
    </source>
</evidence>